<evidence type="ECO:0000259" key="5">
    <source>
        <dbReference type="PROSITE" id="PS50887"/>
    </source>
</evidence>
<evidence type="ECO:0000313" key="7">
    <source>
        <dbReference type="Proteomes" id="UP000015455"/>
    </source>
</evidence>
<dbReference type="SUPFAM" id="SSF141868">
    <property type="entry name" value="EAL domain-like"/>
    <property type="match status" value="1"/>
</dbReference>
<dbReference type="Pfam" id="PF00990">
    <property type="entry name" value="GGDEF"/>
    <property type="match status" value="1"/>
</dbReference>
<dbReference type="Proteomes" id="UP000015455">
    <property type="component" value="Unassembled WGS sequence"/>
</dbReference>
<evidence type="ECO:0000259" key="3">
    <source>
        <dbReference type="PROSITE" id="PS50113"/>
    </source>
</evidence>
<dbReference type="InterPro" id="IPR001610">
    <property type="entry name" value="PAC"/>
</dbReference>
<feature type="domain" description="PAC" evidence="3">
    <location>
        <begin position="209"/>
        <end position="261"/>
    </location>
</feature>
<dbReference type="eggNOG" id="COG5001">
    <property type="taxonomic scope" value="Bacteria"/>
</dbReference>
<dbReference type="AlphaFoldDB" id="S9ZP56"/>
<dbReference type="InterPro" id="IPR001789">
    <property type="entry name" value="Sig_transdc_resp-reg_receiver"/>
</dbReference>
<dbReference type="SUPFAM" id="SSF52172">
    <property type="entry name" value="CheY-like"/>
    <property type="match status" value="1"/>
</dbReference>
<dbReference type="InterPro" id="IPR000014">
    <property type="entry name" value="PAS"/>
</dbReference>
<dbReference type="Gene3D" id="2.10.70.100">
    <property type="match status" value="1"/>
</dbReference>
<dbReference type="PATRIC" id="fig|1348657.5.peg.2286"/>
<keyword evidence="7" id="KW-1185">Reference proteome</keyword>
<dbReference type="SMART" id="SM00052">
    <property type="entry name" value="EAL"/>
    <property type="match status" value="1"/>
</dbReference>
<dbReference type="CDD" id="cd00130">
    <property type="entry name" value="PAS"/>
    <property type="match status" value="1"/>
</dbReference>
<dbReference type="InterPro" id="IPR013655">
    <property type="entry name" value="PAS_fold_3"/>
</dbReference>
<dbReference type="InterPro" id="IPR001633">
    <property type="entry name" value="EAL_dom"/>
</dbReference>
<dbReference type="RefSeq" id="WP_021249700.1">
    <property type="nucleotide sequence ID" value="NZ_ATJV01000059.1"/>
</dbReference>
<dbReference type="InterPro" id="IPR011006">
    <property type="entry name" value="CheY-like_superfamily"/>
</dbReference>
<dbReference type="CDD" id="cd17574">
    <property type="entry name" value="REC_OmpR"/>
    <property type="match status" value="1"/>
</dbReference>
<dbReference type="PROSITE" id="PS50883">
    <property type="entry name" value="EAL"/>
    <property type="match status" value="1"/>
</dbReference>
<name>S9ZP56_9RHOO</name>
<dbReference type="Pfam" id="PF00563">
    <property type="entry name" value="EAL"/>
    <property type="match status" value="1"/>
</dbReference>
<feature type="domain" description="Response regulatory" evidence="2">
    <location>
        <begin position="6"/>
        <end position="122"/>
    </location>
</feature>
<dbReference type="Pfam" id="PF08447">
    <property type="entry name" value="PAS_3"/>
    <property type="match status" value="1"/>
</dbReference>
<dbReference type="Gene3D" id="3.30.70.270">
    <property type="match status" value="1"/>
</dbReference>
<dbReference type="CDD" id="cd01949">
    <property type="entry name" value="GGDEF"/>
    <property type="match status" value="1"/>
</dbReference>
<dbReference type="InterPro" id="IPR043128">
    <property type="entry name" value="Rev_trsase/Diguanyl_cyclase"/>
</dbReference>
<sequence>MREQTRVLIVDDDAVTLMLVANAMSDAGHEALEADSGEAAIALLKECLPDIILLDLQMPGMGGLAFCRWLRAQALLSTLPVLVMTGLDNSATIESAFDAGASDFIAKPFNFSILSHRVRFLLRARTNLLALERSRRNLADAQVIARLGSWELDRASGEAICSDQLFKVLDRDPANTEPTIANFIAGVHPAERPGLKAAIEAAVSQQQPLEHIFRFVARNGQPRWIHLRVRFDYDDSGRAVRSHGTVQDITEQRGIEARIDYLTRHDSSTGLPNRSNFLQRLGASLALPPSHGNIATLHLALDRYHLISDSLGPEAVDMILRQASQRLLRCVRDSEPTAFGPPERHAGTVLARWGGDEFILMMPGQSGPQDAIRLARVMLEKLRRPFRIGEHEIKLDAHIGVAMSPIDGSTASALTHASSVATNHARNTRMAEPQFYSAELNADARLRLRLERDLRQALSAEGGDELILHYQPQFDHHGRIHAAEALLRWQHPTLGLLPPGQFIPLAEESGLIIVLGIWVIRTVCRQLRQWSEAGLQNVTIAINLASPHFLDPGLLPLLDEVTQANGIDPRQIELELTESMVMEDSDLVRNTLARIHERGFLLSIDDFGTGFSSLRHLSFLPLDTLKIDRSFIQNMLEGPRQAAVVRGIIALAKSLGLQVVAEGVETQEQASAVRHEGCDLMQGFLHARPMPAETFALRLKD</sequence>
<dbReference type="PROSITE" id="PS50113">
    <property type="entry name" value="PAC"/>
    <property type="match status" value="1"/>
</dbReference>
<evidence type="ECO:0000259" key="2">
    <source>
        <dbReference type="PROSITE" id="PS50110"/>
    </source>
</evidence>
<gene>
    <name evidence="6" type="ORF">M622_04035</name>
</gene>
<dbReference type="InterPro" id="IPR000700">
    <property type="entry name" value="PAS-assoc_C"/>
</dbReference>
<organism evidence="6 7">
    <name type="scientific">Thauera terpenica 58Eu</name>
    <dbReference type="NCBI Taxonomy" id="1348657"/>
    <lineage>
        <taxon>Bacteria</taxon>
        <taxon>Pseudomonadati</taxon>
        <taxon>Pseudomonadota</taxon>
        <taxon>Betaproteobacteria</taxon>
        <taxon>Rhodocyclales</taxon>
        <taxon>Zoogloeaceae</taxon>
        <taxon>Thauera</taxon>
    </lineage>
</organism>
<dbReference type="SMART" id="SM00267">
    <property type="entry name" value="GGDEF"/>
    <property type="match status" value="1"/>
</dbReference>
<accession>S9ZP56</accession>
<protein>
    <recommendedName>
        <fullName evidence="8">Diguanylate cyclase</fullName>
    </recommendedName>
</protein>
<dbReference type="InterPro" id="IPR029787">
    <property type="entry name" value="Nucleotide_cyclase"/>
</dbReference>
<dbReference type="NCBIfam" id="TIGR00254">
    <property type="entry name" value="GGDEF"/>
    <property type="match status" value="1"/>
</dbReference>
<feature type="modified residue" description="4-aspartylphosphate" evidence="1">
    <location>
        <position position="55"/>
    </location>
</feature>
<dbReference type="Pfam" id="PF00072">
    <property type="entry name" value="Response_reg"/>
    <property type="match status" value="1"/>
</dbReference>
<dbReference type="PANTHER" id="PTHR33121:SF70">
    <property type="entry name" value="SIGNALING PROTEIN YKOW"/>
    <property type="match status" value="1"/>
</dbReference>
<feature type="domain" description="EAL" evidence="4">
    <location>
        <begin position="447"/>
        <end position="701"/>
    </location>
</feature>
<dbReference type="InterPro" id="IPR035965">
    <property type="entry name" value="PAS-like_dom_sf"/>
</dbReference>
<dbReference type="SMART" id="SM00086">
    <property type="entry name" value="PAC"/>
    <property type="match status" value="1"/>
</dbReference>
<dbReference type="GO" id="GO:0071111">
    <property type="term" value="F:cyclic-guanylate-specific phosphodiesterase activity"/>
    <property type="evidence" value="ECO:0007669"/>
    <property type="project" value="InterPro"/>
</dbReference>
<dbReference type="Gene3D" id="3.30.450.20">
    <property type="entry name" value="PAS domain"/>
    <property type="match status" value="1"/>
</dbReference>
<dbReference type="InterPro" id="IPR035919">
    <property type="entry name" value="EAL_sf"/>
</dbReference>
<evidence type="ECO:0008006" key="8">
    <source>
        <dbReference type="Google" id="ProtNLM"/>
    </source>
</evidence>
<reference evidence="6 7" key="1">
    <citation type="submission" date="2013-06" db="EMBL/GenBank/DDBJ databases">
        <title>Draft genome sequence of Thauera terpenica.</title>
        <authorList>
            <person name="Liu B."/>
            <person name="Frostegard A.H."/>
            <person name="Shapleigh J.P."/>
        </authorList>
    </citation>
    <scope>NUCLEOTIDE SEQUENCE [LARGE SCALE GENOMIC DNA]</scope>
    <source>
        <strain evidence="6 7">58Eu</strain>
    </source>
</reference>
<dbReference type="SMART" id="SM00448">
    <property type="entry name" value="REC"/>
    <property type="match status" value="1"/>
</dbReference>
<dbReference type="Gene3D" id="3.40.50.2300">
    <property type="match status" value="1"/>
</dbReference>
<evidence type="ECO:0000256" key="1">
    <source>
        <dbReference type="PROSITE-ProRule" id="PRU00169"/>
    </source>
</evidence>
<proteinExistence type="predicted"/>
<dbReference type="CDD" id="cd01948">
    <property type="entry name" value="EAL"/>
    <property type="match status" value="1"/>
</dbReference>
<dbReference type="STRING" id="1348657.M622_04035"/>
<evidence type="ECO:0000259" key="4">
    <source>
        <dbReference type="PROSITE" id="PS50883"/>
    </source>
</evidence>
<dbReference type="Gene3D" id="3.20.20.450">
    <property type="entry name" value="EAL domain"/>
    <property type="match status" value="1"/>
</dbReference>
<comment type="caution">
    <text evidence="6">The sequence shown here is derived from an EMBL/GenBank/DDBJ whole genome shotgun (WGS) entry which is preliminary data.</text>
</comment>
<dbReference type="InterPro" id="IPR050706">
    <property type="entry name" value="Cyclic-di-GMP_PDE-like"/>
</dbReference>
<dbReference type="InterPro" id="IPR000160">
    <property type="entry name" value="GGDEF_dom"/>
</dbReference>
<dbReference type="EMBL" id="ATJV01000059">
    <property type="protein sequence ID" value="EPZ15307.1"/>
    <property type="molecule type" value="Genomic_DNA"/>
</dbReference>
<evidence type="ECO:0000313" key="6">
    <source>
        <dbReference type="EMBL" id="EPZ15307.1"/>
    </source>
</evidence>
<feature type="domain" description="GGDEF" evidence="5">
    <location>
        <begin position="292"/>
        <end position="438"/>
    </location>
</feature>
<dbReference type="PROSITE" id="PS50887">
    <property type="entry name" value="GGDEF"/>
    <property type="match status" value="1"/>
</dbReference>
<dbReference type="FunFam" id="3.20.20.450:FF:000001">
    <property type="entry name" value="Cyclic di-GMP phosphodiesterase yahA"/>
    <property type="match status" value="1"/>
</dbReference>
<dbReference type="PANTHER" id="PTHR33121">
    <property type="entry name" value="CYCLIC DI-GMP PHOSPHODIESTERASE PDEF"/>
    <property type="match status" value="1"/>
</dbReference>
<dbReference type="PROSITE" id="PS50110">
    <property type="entry name" value="RESPONSE_REGULATORY"/>
    <property type="match status" value="1"/>
</dbReference>
<dbReference type="OrthoDB" id="9813903at2"/>
<dbReference type="SUPFAM" id="SSF55785">
    <property type="entry name" value="PYP-like sensor domain (PAS domain)"/>
    <property type="match status" value="1"/>
</dbReference>
<dbReference type="GO" id="GO:0000160">
    <property type="term" value="P:phosphorelay signal transduction system"/>
    <property type="evidence" value="ECO:0007669"/>
    <property type="project" value="InterPro"/>
</dbReference>
<keyword evidence="1" id="KW-0597">Phosphoprotein</keyword>
<dbReference type="SUPFAM" id="SSF55073">
    <property type="entry name" value="Nucleotide cyclase"/>
    <property type="match status" value="1"/>
</dbReference>